<keyword evidence="1" id="KW-0732">Signal</keyword>
<evidence type="ECO:0000256" key="1">
    <source>
        <dbReference type="SAM" id="SignalP"/>
    </source>
</evidence>
<accession>A0ABN2BCQ5</accession>
<feature type="chain" id="PRO_5047200745" description="Lipoprotein" evidence="1">
    <location>
        <begin position="28"/>
        <end position="179"/>
    </location>
</feature>
<sequence>MRLTPTGLAAVALCATAVLTGCGPSPAAAKVGMTVDDSGSPVIVLEDCKEGDMVELQLFDESLTPQPNSTGGTTSLPIAVYTVSKGSKTVQQIPVTRGGAGWEPVTVVPELRPSTSYKVRSWGKGHKSFGGQTIFTPNDLKALKPGEVRYGVQVKTASGVYQDEYHVAPLDEFAPSDCD</sequence>
<comment type="caution">
    <text evidence="2">The sequence shown here is derived from an EMBL/GenBank/DDBJ whole genome shotgun (WGS) entry which is preliminary data.</text>
</comment>
<feature type="signal peptide" evidence="1">
    <location>
        <begin position="1"/>
        <end position="27"/>
    </location>
</feature>
<name>A0ABN2BCQ5_9ACTN</name>
<dbReference type="RefSeq" id="WP_344177065.1">
    <property type="nucleotide sequence ID" value="NZ_BAAANC010000002.1"/>
</dbReference>
<gene>
    <name evidence="2" type="ORF">GCM10009741_45070</name>
</gene>
<evidence type="ECO:0000313" key="2">
    <source>
        <dbReference type="EMBL" id="GAA1537354.1"/>
    </source>
</evidence>
<evidence type="ECO:0008006" key="4">
    <source>
        <dbReference type="Google" id="ProtNLM"/>
    </source>
</evidence>
<evidence type="ECO:0000313" key="3">
    <source>
        <dbReference type="Proteomes" id="UP001500363"/>
    </source>
</evidence>
<reference evidence="2 3" key="1">
    <citation type="journal article" date="2019" name="Int. J. Syst. Evol. Microbiol.">
        <title>The Global Catalogue of Microorganisms (GCM) 10K type strain sequencing project: providing services to taxonomists for standard genome sequencing and annotation.</title>
        <authorList>
            <consortium name="The Broad Institute Genomics Platform"/>
            <consortium name="The Broad Institute Genome Sequencing Center for Infectious Disease"/>
            <person name="Wu L."/>
            <person name="Ma J."/>
        </authorList>
    </citation>
    <scope>NUCLEOTIDE SEQUENCE [LARGE SCALE GENOMIC DNA]</scope>
    <source>
        <strain evidence="2 3">JCM 14303</strain>
    </source>
</reference>
<dbReference type="EMBL" id="BAAANC010000002">
    <property type="protein sequence ID" value="GAA1537354.1"/>
    <property type="molecule type" value="Genomic_DNA"/>
</dbReference>
<organism evidence="2 3">
    <name type="scientific">Kribbella lupini</name>
    <dbReference type="NCBI Taxonomy" id="291602"/>
    <lineage>
        <taxon>Bacteria</taxon>
        <taxon>Bacillati</taxon>
        <taxon>Actinomycetota</taxon>
        <taxon>Actinomycetes</taxon>
        <taxon>Propionibacteriales</taxon>
        <taxon>Kribbellaceae</taxon>
        <taxon>Kribbella</taxon>
    </lineage>
</organism>
<proteinExistence type="predicted"/>
<dbReference type="Proteomes" id="UP001500363">
    <property type="component" value="Unassembled WGS sequence"/>
</dbReference>
<dbReference type="PROSITE" id="PS51257">
    <property type="entry name" value="PROKAR_LIPOPROTEIN"/>
    <property type="match status" value="1"/>
</dbReference>
<protein>
    <recommendedName>
        <fullName evidence="4">Lipoprotein</fullName>
    </recommendedName>
</protein>
<keyword evidence="3" id="KW-1185">Reference proteome</keyword>